<feature type="transmembrane region" description="Helical" evidence="6">
    <location>
        <begin position="390"/>
        <end position="409"/>
    </location>
</feature>
<proteinExistence type="predicted"/>
<feature type="transmembrane region" description="Helical" evidence="6">
    <location>
        <begin position="36"/>
        <end position="52"/>
    </location>
</feature>
<dbReference type="GO" id="GO:0016020">
    <property type="term" value="C:membrane"/>
    <property type="evidence" value="ECO:0007669"/>
    <property type="project" value="UniProtKB-SubCell"/>
</dbReference>
<dbReference type="Proteomes" id="UP000762676">
    <property type="component" value="Unassembled WGS sequence"/>
</dbReference>
<comment type="subcellular location">
    <subcellularLocation>
        <location evidence="1">Membrane</location>
        <topology evidence="1">Multi-pass membrane protein</topology>
    </subcellularLocation>
</comment>
<feature type="transmembrane region" description="Helical" evidence="6">
    <location>
        <begin position="174"/>
        <end position="196"/>
    </location>
</feature>
<dbReference type="PANTHER" id="PTHR43385:SF1">
    <property type="entry name" value="RIBOFLAVIN TRANSPORTER RIBJ"/>
    <property type="match status" value="1"/>
</dbReference>
<feature type="transmembrane region" description="Helical" evidence="6">
    <location>
        <begin position="123"/>
        <end position="144"/>
    </location>
</feature>
<gene>
    <name evidence="7" type="ORF">ElyMa_001704900</name>
</gene>
<feature type="transmembrane region" description="Helical" evidence="6">
    <location>
        <begin position="517"/>
        <end position="536"/>
    </location>
</feature>
<dbReference type="Gene3D" id="1.20.1250.20">
    <property type="entry name" value="MFS general substrate transporter like domains"/>
    <property type="match status" value="1"/>
</dbReference>
<feature type="transmembrane region" description="Helical" evidence="6">
    <location>
        <begin position="59"/>
        <end position="82"/>
    </location>
</feature>
<accession>A0AAV4JZN8</accession>
<evidence type="ECO:0000256" key="6">
    <source>
        <dbReference type="SAM" id="Phobius"/>
    </source>
</evidence>
<sequence>MAPVSFNWICGNLLEYMGSYFRYSCYPGCYDGDSQWIFNINMAFFGIGLFSFDSIRRLIGLRWTCILSVIVHNATYFLSAAWSLHKSILLTCLLMGALMGLTAGLAMNTGFMYINTWGSRNSPVYLVTATVVAPLLSIVENQIITQVVNAENLKPNAHEGPRVFFSQPEVLSRVPTAILVLAAMTFVLQTVGCLLVSTPEPVKTTVLVKPKEKKTASPTPQPKTPIQSGASAINLKAKKAAVSFKKLIQCQREEEKYILCNDRDCADNKLRYIESNEEAEDICINNELNYKTIPEDTHIKTFQDNRQSDETSKQSPTKDITLDILQEESPDTGVVEAGQIQYSPSQAIKTTKFWSLWLYGFSIGLGMLLMDSYYKQFGLKYIYNDQHLTILGSTIPAVVSSCRILFSVLVQRQLLFVRCSLILSLTLNCITSAFWFFAARLNEEVYMLLVLVMAFSYSFLYFVIANGALQEFGKDNFANNYSMIYSGLPITSFLSAFFLTSLLNAVGWFWLFMTSSFVSFVALLFTICSMVISCGVKE</sequence>
<evidence type="ECO:0000256" key="5">
    <source>
        <dbReference type="ARBA" id="ARBA00023136"/>
    </source>
</evidence>
<keyword evidence="8" id="KW-1185">Reference proteome</keyword>
<protein>
    <submittedName>
        <fullName evidence="7">Oxalate:formate antiporter</fullName>
    </submittedName>
</protein>
<evidence type="ECO:0000256" key="3">
    <source>
        <dbReference type="ARBA" id="ARBA00022692"/>
    </source>
</evidence>
<dbReference type="InterPro" id="IPR036259">
    <property type="entry name" value="MFS_trans_sf"/>
</dbReference>
<feature type="transmembrane region" description="Helical" evidence="6">
    <location>
        <begin position="445"/>
        <end position="469"/>
    </location>
</feature>
<comment type="caution">
    <text evidence="7">The sequence shown here is derived from an EMBL/GenBank/DDBJ whole genome shotgun (WGS) entry which is preliminary data.</text>
</comment>
<dbReference type="EMBL" id="BMAT01003459">
    <property type="protein sequence ID" value="GFS26046.1"/>
    <property type="molecule type" value="Genomic_DNA"/>
</dbReference>
<organism evidence="7 8">
    <name type="scientific">Elysia marginata</name>
    <dbReference type="NCBI Taxonomy" id="1093978"/>
    <lineage>
        <taxon>Eukaryota</taxon>
        <taxon>Metazoa</taxon>
        <taxon>Spiralia</taxon>
        <taxon>Lophotrochozoa</taxon>
        <taxon>Mollusca</taxon>
        <taxon>Gastropoda</taxon>
        <taxon>Heterobranchia</taxon>
        <taxon>Euthyneura</taxon>
        <taxon>Panpulmonata</taxon>
        <taxon>Sacoglossa</taxon>
        <taxon>Placobranchoidea</taxon>
        <taxon>Plakobranchidae</taxon>
        <taxon>Elysia</taxon>
    </lineage>
</organism>
<evidence type="ECO:0000313" key="7">
    <source>
        <dbReference type="EMBL" id="GFS26046.1"/>
    </source>
</evidence>
<evidence type="ECO:0000313" key="8">
    <source>
        <dbReference type="Proteomes" id="UP000762676"/>
    </source>
</evidence>
<evidence type="ECO:0000256" key="1">
    <source>
        <dbReference type="ARBA" id="ARBA00004141"/>
    </source>
</evidence>
<keyword evidence="5 6" id="KW-0472">Membrane</keyword>
<keyword evidence="2" id="KW-0813">Transport</keyword>
<feature type="transmembrane region" description="Helical" evidence="6">
    <location>
        <begin position="490"/>
        <end position="511"/>
    </location>
</feature>
<dbReference type="PANTHER" id="PTHR43385">
    <property type="entry name" value="RIBOFLAVIN TRANSPORTER RIBJ"/>
    <property type="match status" value="1"/>
</dbReference>
<dbReference type="AlphaFoldDB" id="A0AAV4JZN8"/>
<feature type="transmembrane region" description="Helical" evidence="6">
    <location>
        <begin position="353"/>
        <end position="370"/>
    </location>
</feature>
<feature type="transmembrane region" description="Helical" evidence="6">
    <location>
        <begin position="421"/>
        <end position="439"/>
    </location>
</feature>
<reference evidence="7 8" key="1">
    <citation type="journal article" date="2021" name="Elife">
        <title>Chloroplast acquisition without the gene transfer in kleptoplastic sea slugs, Plakobranchus ocellatus.</title>
        <authorList>
            <person name="Maeda T."/>
            <person name="Takahashi S."/>
            <person name="Yoshida T."/>
            <person name="Shimamura S."/>
            <person name="Takaki Y."/>
            <person name="Nagai Y."/>
            <person name="Toyoda A."/>
            <person name="Suzuki Y."/>
            <person name="Arimoto A."/>
            <person name="Ishii H."/>
            <person name="Satoh N."/>
            <person name="Nishiyama T."/>
            <person name="Hasebe M."/>
            <person name="Maruyama T."/>
            <person name="Minagawa J."/>
            <person name="Obokata J."/>
            <person name="Shigenobu S."/>
        </authorList>
    </citation>
    <scope>NUCLEOTIDE SEQUENCE [LARGE SCALE GENOMIC DNA]</scope>
</reference>
<dbReference type="SUPFAM" id="SSF103473">
    <property type="entry name" value="MFS general substrate transporter"/>
    <property type="match status" value="1"/>
</dbReference>
<name>A0AAV4JZN8_9GAST</name>
<dbReference type="InterPro" id="IPR052983">
    <property type="entry name" value="MFS_Riboflavin_Transporter"/>
</dbReference>
<evidence type="ECO:0000256" key="2">
    <source>
        <dbReference type="ARBA" id="ARBA00022448"/>
    </source>
</evidence>
<feature type="transmembrane region" description="Helical" evidence="6">
    <location>
        <begin position="88"/>
        <end position="111"/>
    </location>
</feature>
<keyword evidence="4 6" id="KW-1133">Transmembrane helix</keyword>
<keyword evidence="3 6" id="KW-0812">Transmembrane</keyword>
<evidence type="ECO:0000256" key="4">
    <source>
        <dbReference type="ARBA" id="ARBA00022989"/>
    </source>
</evidence>